<feature type="domain" description="TonB-dependent receptor-like beta-barrel" evidence="10">
    <location>
        <begin position="649"/>
        <end position="1176"/>
    </location>
</feature>
<dbReference type="Pfam" id="PF13715">
    <property type="entry name" value="CarbopepD_reg_2"/>
    <property type="match status" value="1"/>
</dbReference>
<dbReference type="InterPro" id="IPR008969">
    <property type="entry name" value="CarboxyPept-like_regulatory"/>
</dbReference>
<evidence type="ECO:0000256" key="7">
    <source>
        <dbReference type="ARBA" id="ARBA00023237"/>
    </source>
</evidence>
<dbReference type="InterPro" id="IPR039426">
    <property type="entry name" value="TonB-dep_rcpt-like"/>
</dbReference>
<keyword evidence="3 8" id="KW-1134">Transmembrane beta strand</keyword>
<evidence type="ECO:0000259" key="10">
    <source>
        <dbReference type="Pfam" id="PF00593"/>
    </source>
</evidence>
<dbReference type="InterPro" id="IPR012910">
    <property type="entry name" value="Plug_dom"/>
</dbReference>
<comment type="caution">
    <text evidence="12">The sequence shown here is derived from an EMBL/GenBank/DDBJ whole genome shotgun (WGS) entry which is preliminary data.</text>
</comment>
<gene>
    <name evidence="12" type="ORF">DCC81_16065</name>
</gene>
<evidence type="ECO:0000256" key="9">
    <source>
        <dbReference type="RuleBase" id="RU003357"/>
    </source>
</evidence>
<evidence type="ECO:0000256" key="6">
    <source>
        <dbReference type="ARBA" id="ARBA00023136"/>
    </source>
</evidence>
<sequence length="1216" mass="133609">MQFKGLILLKLRSYAPKRSLSTKIALVMKLTTVLLLAMVLQVSARTMAQTITYTGKAVPLQQVLSVIREQTGYKFFYRNEDLEGAPAVTVQWKDEELQHALQAVLTARQLEFSMEGKTIFISKSEVQKPAAAPVIASGGQPVRGEVSGVVHDTKGRPIPGVTVIVKGGRVVTATDDHGFFMLRNLSAGDTLFFSSVSYEPVSLPVRLSGLMSVVLHEKITTLSSVTVTFSTGYQTLSKERATGSFGKPDMQAFHNRVGTNDIIGRLEGQVAGLSIGQPGDISSNYNGDGISTRKSLVRGATTANASIGTDPLYVVNGVLVHNFASVNPDDIQDITVLKDAAAAAIWGARAANGVIVIVTKSGHGNQPLSINYTGSLNFQGKPDFSYVPVLSSKQFIETAKEVFDPVAFSWNDVNTGIVWPHEQILYDQYRGLISAAQANARLDSLSRINNLGQIKDIWFRNAITNNHTVSVSGGTDVYNFYGSLGWVGVQSNTPGSRNNSYRISLSQHVNAGKRLNITLNTTLINSVSSGDNEIGVSNNFIPYQLFRDAHGNSINMPYMTGYGDSLRQDYSARSLINLDYDPVKERGYGSSNNNILNVNVTANAELKIWKGLSFIGTYGYVTGPGTSENYSDAKMLQQRKQLLSFTRAPYIGATPEYLLPTDGGTYTVTNYDQRNWTVRNQLAYNAAPRHGKDQVSLQAGTEAAQDVSYSNTNTLYGYKRALGTYAVLDNKTLSQGVFGTVTGYGYFNGQTYLVAKPVSRYNSWFALGSYTFDNKYNLDLSWRRDHSNLFGSDVSAQNKPIYSLGGKWQLVREQFMKNIHWLNDLALRATYGITGNSPYLGAASVEDILQANPAAYSGGVAGDALNILNAANRKVSWESTHTLNLGVDFGVLNRRITGSIEVYNKKTTDLLTPLPTNQLNGFSSSVGNLGELRNKGIELTIHSENLRIGDFIWSTNFNFSHNVNKLVSLGNGVIEDYMNTPSYLMSALYVVGLPLQPLYAYRFAGLDNMGDPQIKLGDGKTITKDPYIATKNDLVFKGTTVPPYYGGLSNTFRYKGLSLAVNMIYNLGYVMREDVNQFYSGRLGGNAATFGGNIAPSFLNRWKQPGDEKKTNIPSFVADYSSYSRRNVDYYMKGDLNVVSASYMKIRDLTLGYDLSPSVLRMLKVKRVNVYGQVTNFMVWKANHYGIDPEYMSLNGGYRDLPPFKHSYSVGLNVTL</sequence>
<dbReference type="NCBIfam" id="TIGR04057">
    <property type="entry name" value="SusC_RagA_signa"/>
    <property type="match status" value="1"/>
</dbReference>
<dbReference type="GO" id="GO:0009279">
    <property type="term" value="C:cell outer membrane"/>
    <property type="evidence" value="ECO:0007669"/>
    <property type="project" value="UniProtKB-SubCell"/>
</dbReference>
<dbReference type="InterPro" id="IPR000531">
    <property type="entry name" value="Beta-barrel_TonB"/>
</dbReference>
<evidence type="ECO:0000256" key="3">
    <source>
        <dbReference type="ARBA" id="ARBA00022452"/>
    </source>
</evidence>
<dbReference type="Gene3D" id="2.60.40.1120">
    <property type="entry name" value="Carboxypeptidase-like, regulatory domain"/>
    <property type="match status" value="1"/>
</dbReference>
<keyword evidence="13" id="KW-1185">Reference proteome</keyword>
<evidence type="ECO:0000259" key="11">
    <source>
        <dbReference type="Pfam" id="PF07715"/>
    </source>
</evidence>
<evidence type="ECO:0000313" key="13">
    <source>
        <dbReference type="Proteomes" id="UP000244450"/>
    </source>
</evidence>
<feature type="domain" description="TonB-dependent receptor plug" evidence="11">
    <location>
        <begin position="259"/>
        <end position="354"/>
    </location>
</feature>
<comment type="subcellular location">
    <subcellularLocation>
        <location evidence="1 8">Cell outer membrane</location>
        <topology evidence="1 8">Multi-pass membrane protein</topology>
    </subcellularLocation>
</comment>
<keyword evidence="7 8" id="KW-0998">Cell outer membrane</keyword>
<name>A0A2T7BHL4_9BACT</name>
<dbReference type="AlphaFoldDB" id="A0A2T7BHL4"/>
<evidence type="ECO:0008006" key="14">
    <source>
        <dbReference type="Google" id="ProtNLM"/>
    </source>
</evidence>
<organism evidence="12 13">
    <name type="scientific">Chitinophaga parva</name>
    <dbReference type="NCBI Taxonomy" id="2169414"/>
    <lineage>
        <taxon>Bacteria</taxon>
        <taxon>Pseudomonadati</taxon>
        <taxon>Bacteroidota</taxon>
        <taxon>Chitinophagia</taxon>
        <taxon>Chitinophagales</taxon>
        <taxon>Chitinophagaceae</taxon>
        <taxon>Chitinophaga</taxon>
    </lineage>
</organism>
<dbReference type="Pfam" id="PF00593">
    <property type="entry name" value="TonB_dep_Rec_b-barrel"/>
    <property type="match status" value="1"/>
</dbReference>
<protein>
    <recommendedName>
        <fullName evidence="14">SusC/RagA family TonB-linked outer membrane protein</fullName>
    </recommendedName>
</protein>
<dbReference type="InterPro" id="IPR023996">
    <property type="entry name" value="TonB-dep_OMP_SusC/RagA"/>
</dbReference>
<keyword evidence="6 8" id="KW-0472">Membrane</keyword>
<evidence type="ECO:0000256" key="2">
    <source>
        <dbReference type="ARBA" id="ARBA00022448"/>
    </source>
</evidence>
<evidence type="ECO:0000256" key="8">
    <source>
        <dbReference type="PROSITE-ProRule" id="PRU01360"/>
    </source>
</evidence>
<dbReference type="Gene3D" id="2.170.130.10">
    <property type="entry name" value="TonB-dependent receptor, plug domain"/>
    <property type="match status" value="1"/>
</dbReference>
<keyword evidence="2 8" id="KW-0813">Transport</keyword>
<proteinExistence type="inferred from homology"/>
<evidence type="ECO:0000313" key="12">
    <source>
        <dbReference type="EMBL" id="PUZ25775.1"/>
    </source>
</evidence>
<dbReference type="Pfam" id="PF07715">
    <property type="entry name" value="Plug"/>
    <property type="match status" value="1"/>
</dbReference>
<dbReference type="InterPro" id="IPR036942">
    <property type="entry name" value="Beta-barrel_TonB_sf"/>
</dbReference>
<keyword evidence="4 8" id="KW-0812">Transmembrane</keyword>
<evidence type="ECO:0000256" key="5">
    <source>
        <dbReference type="ARBA" id="ARBA00023077"/>
    </source>
</evidence>
<dbReference type="InterPro" id="IPR023997">
    <property type="entry name" value="TonB-dep_OMP_SusC/RagA_CS"/>
</dbReference>
<dbReference type="EMBL" id="QCYK01000002">
    <property type="protein sequence ID" value="PUZ25775.1"/>
    <property type="molecule type" value="Genomic_DNA"/>
</dbReference>
<keyword evidence="5 9" id="KW-0798">TonB box</keyword>
<evidence type="ECO:0000256" key="4">
    <source>
        <dbReference type="ARBA" id="ARBA00022692"/>
    </source>
</evidence>
<accession>A0A2T7BHL4</accession>
<dbReference type="OrthoDB" id="9768177at2"/>
<dbReference type="SUPFAM" id="SSF56935">
    <property type="entry name" value="Porins"/>
    <property type="match status" value="1"/>
</dbReference>
<reference evidence="12 13" key="1">
    <citation type="submission" date="2018-04" db="EMBL/GenBank/DDBJ databases">
        <title>Chitinophaga fuyangensis sp. nov., isolated from soil in a chemical factory.</title>
        <authorList>
            <person name="Chen K."/>
        </authorList>
    </citation>
    <scope>NUCLEOTIDE SEQUENCE [LARGE SCALE GENOMIC DNA]</scope>
    <source>
        <strain evidence="12 13">LY-1</strain>
    </source>
</reference>
<comment type="similarity">
    <text evidence="8 9">Belongs to the TonB-dependent receptor family.</text>
</comment>
<dbReference type="InterPro" id="IPR037066">
    <property type="entry name" value="Plug_dom_sf"/>
</dbReference>
<dbReference type="PROSITE" id="PS52016">
    <property type="entry name" value="TONB_DEPENDENT_REC_3"/>
    <property type="match status" value="1"/>
</dbReference>
<dbReference type="Gene3D" id="2.40.170.20">
    <property type="entry name" value="TonB-dependent receptor, beta-barrel domain"/>
    <property type="match status" value="1"/>
</dbReference>
<dbReference type="SUPFAM" id="SSF49464">
    <property type="entry name" value="Carboxypeptidase regulatory domain-like"/>
    <property type="match status" value="1"/>
</dbReference>
<evidence type="ECO:0000256" key="1">
    <source>
        <dbReference type="ARBA" id="ARBA00004571"/>
    </source>
</evidence>
<dbReference type="Proteomes" id="UP000244450">
    <property type="component" value="Unassembled WGS sequence"/>
</dbReference>
<dbReference type="NCBIfam" id="TIGR04056">
    <property type="entry name" value="OMP_RagA_SusC"/>
    <property type="match status" value="1"/>
</dbReference>